<evidence type="ECO:0000313" key="3">
    <source>
        <dbReference type="Proteomes" id="UP001590951"/>
    </source>
</evidence>
<evidence type="ECO:0000256" key="1">
    <source>
        <dbReference type="SAM" id="MobiDB-lite"/>
    </source>
</evidence>
<reference evidence="2 3" key="1">
    <citation type="submission" date="2024-09" db="EMBL/GenBank/DDBJ databases">
        <title>Rethinking Asexuality: The Enigmatic Case of Functional Sexual Genes in Lepraria (Stereocaulaceae).</title>
        <authorList>
            <person name="Doellman M."/>
            <person name="Sun Y."/>
            <person name="Barcenas-Pena A."/>
            <person name="Lumbsch H.T."/>
            <person name="Grewe F."/>
        </authorList>
    </citation>
    <scope>NUCLEOTIDE SEQUENCE [LARGE SCALE GENOMIC DNA]</scope>
    <source>
        <strain evidence="2 3">Grewe 0041</strain>
    </source>
</reference>
<feature type="compositionally biased region" description="Polar residues" evidence="1">
    <location>
        <begin position="121"/>
        <end position="132"/>
    </location>
</feature>
<dbReference type="Proteomes" id="UP001590951">
    <property type="component" value="Unassembled WGS sequence"/>
</dbReference>
<name>A0ABR4ANY3_9LECA</name>
<gene>
    <name evidence="2" type="ORF">ABVK25_011802</name>
</gene>
<protein>
    <recommendedName>
        <fullName evidence="4">Brain-enriched guanylate kinase-associated protein</fullName>
    </recommendedName>
</protein>
<sequence>MTSQTDANDLKLQTRHSPVIVGDHYELAETVAAGYSGELLGGLPAKPDCQPALLSMSRYAKFQNADLNDFDGRRLSQSYATLADCNTSRPTQEPMYLTCALPGTAEPELQPPSMAYDRNTDQLAHGTSSIDQSRAPYEATSSSYSGCQAE</sequence>
<evidence type="ECO:0000313" key="2">
    <source>
        <dbReference type="EMBL" id="KAL2046521.1"/>
    </source>
</evidence>
<accession>A0ABR4ANY3</accession>
<organism evidence="2 3">
    <name type="scientific">Lepraria finkii</name>
    <dbReference type="NCBI Taxonomy" id="1340010"/>
    <lineage>
        <taxon>Eukaryota</taxon>
        <taxon>Fungi</taxon>
        <taxon>Dikarya</taxon>
        <taxon>Ascomycota</taxon>
        <taxon>Pezizomycotina</taxon>
        <taxon>Lecanoromycetes</taxon>
        <taxon>OSLEUM clade</taxon>
        <taxon>Lecanoromycetidae</taxon>
        <taxon>Lecanorales</taxon>
        <taxon>Lecanorineae</taxon>
        <taxon>Stereocaulaceae</taxon>
        <taxon>Lepraria</taxon>
    </lineage>
</organism>
<proteinExistence type="predicted"/>
<comment type="caution">
    <text evidence="2">The sequence shown here is derived from an EMBL/GenBank/DDBJ whole genome shotgun (WGS) entry which is preliminary data.</text>
</comment>
<keyword evidence="3" id="KW-1185">Reference proteome</keyword>
<evidence type="ECO:0008006" key="4">
    <source>
        <dbReference type="Google" id="ProtNLM"/>
    </source>
</evidence>
<feature type="region of interest" description="Disordered" evidence="1">
    <location>
        <begin position="102"/>
        <end position="150"/>
    </location>
</feature>
<feature type="compositionally biased region" description="Polar residues" evidence="1">
    <location>
        <begin position="139"/>
        <end position="150"/>
    </location>
</feature>
<dbReference type="EMBL" id="JBHFEH010000117">
    <property type="protein sequence ID" value="KAL2046521.1"/>
    <property type="molecule type" value="Genomic_DNA"/>
</dbReference>